<proteinExistence type="predicted"/>
<accession>A0ABD1EJY1</accession>
<dbReference type="AlphaFoldDB" id="A0ABD1EJY1"/>
<organism evidence="1 2">
    <name type="scientific">Hypothenemus hampei</name>
    <name type="common">Coffee berry borer</name>
    <dbReference type="NCBI Taxonomy" id="57062"/>
    <lineage>
        <taxon>Eukaryota</taxon>
        <taxon>Metazoa</taxon>
        <taxon>Ecdysozoa</taxon>
        <taxon>Arthropoda</taxon>
        <taxon>Hexapoda</taxon>
        <taxon>Insecta</taxon>
        <taxon>Pterygota</taxon>
        <taxon>Neoptera</taxon>
        <taxon>Endopterygota</taxon>
        <taxon>Coleoptera</taxon>
        <taxon>Polyphaga</taxon>
        <taxon>Cucujiformia</taxon>
        <taxon>Curculionidae</taxon>
        <taxon>Scolytinae</taxon>
        <taxon>Hypothenemus</taxon>
    </lineage>
</organism>
<dbReference type="EMBL" id="JBDJPC010000007">
    <property type="protein sequence ID" value="KAL1493960.1"/>
    <property type="molecule type" value="Genomic_DNA"/>
</dbReference>
<reference evidence="1 2" key="1">
    <citation type="submission" date="2024-05" db="EMBL/GenBank/DDBJ databases">
        <title>Genetic variation in Jamaican populations of the coffee berry borer (Hypothenemus hampei).</title>
        <authorList>
            <person name="Errbii M."/>
            <person name="Myrie A."/>
        </authorList>
    </citation>
    <scope>NUCLEOTIDE SEQUENCE [LARGE SCALE GENOMIC DNA]</scope>
    <source>
        <strain evidence="1">JA-Hopewell-2020-01-JO</strain>
        <tissue evidence="1">Whole body</tissue>
    </source>
</reference>
<protein>
    <submittedName>
        <fullName evidence="1">Uncharacterized protein</fullName>
    </submittedName>
</protein>
<evidence type="ECO:0000313" key="2">
    <source>
        <dbReference type="Proteomes" id="UP001566132"/>
    </source>
</evidence>
<comment type="caution">
    <text evidence="1">The sequence shown here is derived from an EMBL/GenBank/DDBJ whole genome shotgun (WGS) entry which is preliminary data.</text>
</comment>
<name>A0ABD1EJY1_HYPHA</name>
<evidence type="ECO:0000313" key="1">
    <source>
        <dbReference type="EMBL" id="KAL1493960.1"/>
    </source>
</evidence>
<dbReference type="Proteomes" id="UP001566132">
    <property type="component" value="Unassembled WGS sequence"/>
</dbReference>
<gene>
    <name evidence="1" type="ORF">ABEB36_009639</name>
</gene>
<keyword evidence="2" id="KW-1185">Reference proteome</keyword>
<sequence>MPLYKMSNTEKMAGLSRIGEREIPENSLYSEKSKLLLKDALVYYEHLLLENNLISLQSSLSISHEAMLVGQQLFENTLAVLSENKFIIVDELVDEDDICEKSDFGFFESNELSDEYEPEGKKSKLIEHIPLNYKIKVVNIAKAHPTWKLETLQKNGCRKLTKKEYLTQWEKDIINGGNIYDKYSAIDSWTYDRFVEARQDCQQESSIEESLAASRTFCLQTSHLIPNFEEKYVINTDQTGCQYQSTYNRTLAYKGSKAVFVKKKRFK</sequence>